<dbReference type="AlphaFoldDB" id="A0A438C4F7"/>
<evidence type="ECO:0008006" key="3">
    <source>
        <dbReference type="Google" id="ProtNLM"/>
    </source>
</evidence>
<evidence type="ECO:0000313" key="1">
    <source>
        <dbReference type="EMBL" id="RVW18134.1"/>
    </source>
</evidence>
<gene>
    <name evidence="1" type="ORF">CK203_111880</name>
</gene>
<protein>
    <recommendedName>
        <fullName evidence="3">GAG-pre-integrase domain-containing protein</fullName>
    </recommendedName>
</protein>
<dbReference type="PANTHER" id="PTHR34222">
    <property type="entry name" value="GAG_PRE-INTEGRS DOMAIN-CONTAINING PROTEIN"/>
    <property type="match status" value="1"/>
</dbReference>
<name>A0A438C4F7_VITVI</name>
<dbReference type="Proteomes" id="UP000288805">
    <property type="component" value="Unassembled WGS sequence"/>
</dbReference>
<comment type="caution">
    <text evidence="1">The sequence shown here is derived from an EMBL/GenBank/DDBJ whole genome shotgun (WGS) entry which is preliminary data.</text>
</comment>
<accession>A0A438C4F7</accession>
<organism evidence="1 2">
    <name type="scientific">Vitis vinifera</name>
    <name type="common">Grape</name>
    <dbReference type="NCBI Taxonomy" id="29760"/>
    <lineage>
        <taxon>Eukaryota</taxon>
        <taxon>Viridiplantae</taxon>
        <taxon>Streptophyta</taxon>
        <taxon>Embryophyta</taxon>
        <taxon>Tracheophyta</taxon>
        <taxon>Spermatophyta</taxon>
        <taxon>Magnoliopsida</taxon>
        <taxon>eudicotyledons</taxon>
        <taxon>Gunneridae</taxon>
        <taxon>Pentapetalae</taxon>
        <taxon>rosids</taxon>
        <taxon>Vitales</taxon>
        <taxon>Vitaceae</taxon>
        <taxon>Viteae</taxon>
        <taxon>Vitis</taxon>
    </lineage>
</organism>
<sequence length="220" mass="24968">MGLNDSYAAIRGQILLMQPLPDTHQVYSLVLQQEKQVEVSLSNGNKNHYAMLADRDNKATSAHQVQKQKTPLHCSYCDRDYHSIEKCYYLHGFPIGHKLHGKNVKPPNQRHSNANNVKVETNKAVDRTKFLPTSDGPRLTTEEYNQLMAMIGKTMVVIHNILQMPQDTTTRKTIGLGKQHNGLYYLAQDQNPALAYAIHKHSDLWHQRLGHPSWSSSSSC</sequence>
<reference evidence="1 2" key="1">
    <citation type="journal article" date="2018" name="PLoS Genet.">
        <title>Population sequencing reveals clonal diversity and ancestral inbreeding in the grapevine cultivar Chardonnay.</title>
        <authorList>
            <person name="Roach M.J."/>
            <person name="Johnson D.L."/>
            <person name="Bohlmann J."/>
            <person name="van Vuuren H.J."/>
            <person name="Jones S.J."/>
            <person name="Pretorius I.S."/>
            <person name="Schmidt S.A."/>
            <person name="Borneman A.R."/>
        </authorList>
    </citation>
    <scope>NUCLEOTIDE SEQUENCE [LARGE SCALE GENOMIC DNA]</scope>
    <source>
        <strain evidence="2">cv. Chardonnay</strain>
        <tissue evidence="1">Leaf</tissue>
    </source>
</reference>
<evidence type="ECO:0000313" key="2">
    <source>
        <dbReference type="Proteomes" id="UP000288805"/>
    </source>
</evidence>
<dbReference type="EMBL" id="QGNW01002549">
    <property type="protein sequence ID" value="RVW18134.1"/>
    <property type="molecule type" value="Genomic_DNA"/>
</dbReference>
<proteinExistence type="predicted"/>
<dbReference type="PANTHER" id="PTHR34222:SF99">
    <property type="entry name" value="PROTEIN, PUTATIVE-RELATED"/>
    <property type="match status" value="1"/>
</dbReference>